<evidence type="ECO:0000256" key="9">
    <source>
        <dbReference type="ARBA" id="ARBA00023125"/>
    </source>
</evidence>
<dbReference type="GO" id="GO:0003677">
    <property type="term" value="F:DNA binding"/>
    <property type="evidence" value="ECO:0007669"/>
    <property type="project" value="UniProtKB-KW"/>
</dbReference>
<evidence type="ECO:0000256" key="6">
    <source>
        <dbReference type="ARBA" id="ARBA00022769"/>
    </source>
</evidence>
<keyword evidence="7" id="KW-0067">ATP-binding</keyword>
<dbReference type="SUPFAM" id="SSF52540">
    <property type="entry name" value="P-loop containing nucleoside triphosphate hydrolases"/>
    <property type="match status" value="1"/>
</dbReference>
<proteinExistence type="predicted"/>
<dbReference type="GO" id="GO:0004518">
    <property type="term" value="F:nuclease activity"/>
    <property type="evidence" value="ECO:0007669"/>
    <property type="project" value="UniProtKB-KW"/>
</dbReference>
<keyword evidence="3" id="KW-0677">Repeat</keyword>
<keyword evidence="5" id="KW-0227">DNA damage</keyword>
<keyword evidence="8" id="KW-0267">Excision nuclease</keyword>
<keyword evidence="4" id="KW-0547">Nucleotide-binding</keyword>
<dbReference type="Gene3D" id="3.40.50.300">
    <property type="entry name" value="P-loop containing nucleotide triphosphate hydrolases"/>
    <property type="match status" value="1"/>
</dbReference>
<accession>A0A645BL27</accession>
<dbReference type="AlphaFoldDB" id="A0A645BL27"/>
<evidence type="ECO:0000256" key="10">
    <source>
        <dbReference type="ARBA" id="ARBA00023204"/>
    </source>
</evidence>
<evidence type="ECO:0000256" key="7">
    <source>
        <dbReference type="ARBA" id="ARBA00022840"/>
    </source>
</evidence>
<dbReference type="Gene3D" id="1.20.1580.10">
    <property type="entry name" value="ABC transporter ATPase like domain"/>
    <property type="match status" value="1"/>
</dbReference>
<comment type="subcellular location">
    <subcellularLocation>
        <location evidence="1">Cytoplasm</location>
    </subcellularLocation>
</comment>
<organism evidence="11">
    <name type="scientific">bioreactor metagenome</name>
    <dbReference type="NCBI Taxonomy" id="1076179"/>
    <lineage>
        <taxon>unclassified sequences</taxon>
        <taxon>metagenomes</taxon>
        <taxon>ecological metagenomes</taxon>
    </lineage>
</organism>
<evidence type="ECO:0000313" key="11">
    <source>
        <dbReference type="EMBL" id="MPM65241.1"/>
    </source>
</evidence>
<keyword evidence="9" id="KW-0238">DNA-binding</keyword>
<evidence type="ECO:0000256" key="8">
    <source>
        <dbReference type="ARBA" id="ARBA00022881"/>
    </source>
</evidence>
<dbReference type="InterPro" id="IPR027417">
    <property type="entry name" value="P-loop_NTPase"/>
</dbReference>
<dbReference type="EMBL" id="VSSQ01020412">
    <property type="protein sequence ID" value="MPM65241.1"/>
    <property type="molecule type" value="Genomic_DNA"/>
</dbReference>
<dbReference type="GO" id="GO:0005737">
    <property type="term" value="C:cytoplasm"/>
    <property type="evidence" value="ECO:0007669"/>
    <property type="project" value="UniProtKB-SubCell"/>
</dbReference>
<dbReference type="PANTHER" id="PTHR43152">
    <property type="entry name" value="UVRABC SYSTEM PROTEIN A"/>
    <property type="match status" value="1"/>
</dbReference>
<dbReference type="GO" id="GO:0005524">
    <property type="term" value="F:ATP binding"/>
    <property type="evidence" value="ECO:0007669"/>
    <property type="project" value="UniProtKB-KW"/>
</dbReference>
<keyword evidence="10" id="KW-0234">DNA repair</keyword>
<dbReference type="PANTHER" id="PTHR43152:SF3">
    <property type="entry name" value="UVRABC SYSTEM PROTEIN A"/>
    <property type="match status" value="1"/>
</dbReference>
<keyword evidence="6" id="KW-0228">DNA excision</keyword>
<evidence type="ECO:0000256" key="4">
    <source>
        <dbReference type="ARBA" id="ARBA00022741"/>
    </source>
</evidence>
<evidence type="ECO:0000256" key="3">
    <source>
        <dbReference type="ARBA" id="ARBA00022737"/>
    </source>
</evidence>
<gene>
    <name evidence="11" type="primary">uvrA_57</name>
    <name evidence="11" type="ORF">SDC9_112136</name>
</gene>
<evidence type="ECO:0000256" key="1">
    <source>
        <dbReference type="ARBA" id="ARBA00004496"/>
    </source>
</evidence>
<protein>
    <submittedName>
        <fullName evidence="11">UvrABC system protein A</fullName>
    </submittedName>
</protein>
<evidence type="ECO:0000256" key="2">
    <source>
        <dbReference type="ARBA" id="ARBA00022490"/>
    </source>
</evidence>
<sequence>MGLGYLTLGQPSPTLSGGEAQRIKLVTELTKVRDDIGRRGQKAPHTLYVLDEPTVGLHMADVDKLIHVLHRLVDGGHSVVVIEHDLDVIAEADWIIDLGPEGGKDGGRIVATGTPEELVKIGTHTGKALAPVLAR</sequence>
<evidence type="ECO:0000256" key="5">
    <source>
        <dbReference type="ARBA" id="ARBA00022763"/>
    </source>
</evidence>
<keyword evidence="2" id="KW-0963">Cytoplasm</keyword>
<comment type="caution">
    <text evidence="11">The sequence shown here is derived from an EMBL/GenBank/DDBJ whole genome shotgun (WGS) entry which is preliminary data.</text>
</comment>
<dbReference type="GO" id="GO:0006281">
    <property type="term" value="P:DNA repair"/>
    <property type="evidence" value="ECO:0007669"/>
    <property type="project" value="UniProtKB-KW"/>
</dbReference>
<reference evidence="11" key="1">
    <citation type="submission" date="2019-08" db="EMBL/GenBank/DDBJ databases">
        <authorList>
            <person name="Kucharzyk K."/>
            <person name="Murdoch R.W."/>
            <person name="Higgins S."/>
            <person name="Loffler F."/>
        </authorList>
    </citation>
    <scope>NUCLEOTIDE SEQUENCE</scope>
</reference>
<name>A0A645BL27_9ZZZZ</name>